<dbReference type="RefSeq" id="WP_344879971.1">
    <property type="nucleotide sequence ID" value="NZ_BAABAL010000018.1"/>
</dbReference>
<evidence type="ECO:0000256" key="2">
    <source>
        <dbReference type="SAM" id="SignalP"/>
    </source>
</evidence>
<feature type="transmembrane region" description="Helical" evidence="1">
    <location>
        <begin position="420"/>
        <end position="444"/>
    </location>
</feature>
<dbReference type="InterPro" id="IPR012338">
    <property type="entry name" value="Beta-lactam/transpept-like"/>
</dbReference>
<dbReference type="Proteomes" id="UP001501747">
    <property type="component" value="Unassembled WGS sequence"/>
</dbReference>
<feature type="signal peptide" evidence="2">
    <location>
        <begin position="1"/>
        <end position="20"/>
    </location>
</feature>
<evidence type="ECO:0000259" key="3">
    <source>
        <dbReference type="Pfam" id="PF00144"/>
    </source>
</evidence>
<reference evidence="5" key="1">
    <citation type="journal article" date="2019" name="Int. J. Syst. Evol. Microbiol.">
        <title>The Global Catalogue of Microorganisms (GCM) 10K type strain sequencing project: providing services to taxonomists for standard genome sequencing and annotation.</title>
        <authorList>
            <consortium name="The Broad Institute Genomics Platform"/>
            <consortium name="The Broad Institute Genome Sequencing Center for Infectious Disease"/>
            <person name="Wu L."/>
            <person name="Ma J."/>
        </authorList>
    </citation>
    <scope>NUCLEOTIDE SEQUENCE [LARGE SCALE GENOMIC DNA]</scope>
    <source>
        <strain evidence="5">JCM 17342</strain>
    </source>
</reference>
<feature type="domain" description="Beta-lactamase-related" evidence="3">
    <location>
        <begin position="26"/>
        <end position="329"/>
    </location>
</feature>
<keyword evidence="2" id="KW-0732">Signal</keyword>
<keyword evidence="1" id="KW-0812">Transmembrane</keyword>
<dbReference type="GO" id="GO:0016787">
    <property type="term" value="F:hydrolase activity"/>
    <property type="evidence" value="ECO:0007669"/>
    <property type="project" value="UniProtKB-KW"/>
</dbReference>
<dbReference type="SUPFAM" id="SSF56601">
    <property type="entry name" value="beta-lactamase/transpeptidase-like"/>
    <property type="match status" value="1"/>
</dbReference>
<organism evidence="4 5">
    <name type="scientific">Allokutzneria multivorans</name>
    <dbReference type="NCBI Taxonomy" id="1142134"/>
    <lineage>
        <taxon>Bacteria</taxon>
        <taxon>Bacillati</taxon>
        <taxon>Actinomycetota</taxon>
        <taxon>Actinomycetes</taxon>
        <taxon>Pseudonocardiales</taxon>
        <taxon>Pseudonocardiaceae</taxon>
        <taxon>Allokutzneria</taxon>
    </lineage>
</organism>
<proteinExistence type="predicted"/>
<dbReference type="Gene3D" id="3.40.710.10">
    <property type="entry name" value="DD-peptidase/beta-lactamase superfamily"/>
    <property type="match status" value="1"/>
</dbReference>
<dbReference type="InterPro" id="IPR050491">
    <property type="entry name" value="AmpC-like"/>
</dbReference>
<accession>A0ABP7T6U7</accession>
<name>A0ABP7T6U7_9PSEU</name>
<keyword evidence="4" id="KW-0378">Hydrolase</keyword>
<dbReference type="EMBL" id="BAABAL010000018">
    <property type="protein sequence ID" value="GAA4021918.1"/>
    <property type="molecule type" value="Genomic_DNA"/>
</dbReference>
<keyword evidence="1" id="KW-1133">Transmembrane helix</keyword>
<keyword evidence="1" id="KW-0472">Membrane</keyword>
<dbReference type="PANTHER" id="PTHR46825:SF9">
    <property type="entry name" value="BETA-LACTAMASE-RELATED DOMAIN-CONTAINING PROTEIN"/>
    <property type="match status" value="1"/>
</dbReference>
<keyword evidence="5" id="KW-1185">Reference proteome</keyword>
<sequence>MLSPFLSAVVLAAAAIVPNADVPAEIDAIVQQYQERAAVPGVAVAVTRGSEVVRVAGYGRTAAGEPITERTSMAVASVSKSMTARAVLALADDGRIRLDDPVTAHLPEFTMADPPAAAITVRQLLDQTSGMSDTTIRSFSGPEVRTLREAVAGMREAVLATAPGTKFEYHNPNFQVAARMVEVVSGMPFSDYLARTVFEPLGMKDSRSVNTADDLPPSARGHVKVLGIPVALPEAPGFGNGSGGVLSSARDMAAWLLAHDKRVPNSTNSYALGWFFGKTASGQPLVHHGGDLTTSTAYQALLPASGYGVAVMANTGTQYGDAQAIGDRIVALLEGRQPVPANGAPVVVDAVLLLLAVPVGLLAVRGVARSRRWAAKGRSALWLVPLVLPIVLFAVIHRVVSFLYRGRDVAWTQVAHLYPTFMITLAVTALGCAVVLGARLVAVVRRARADAPHRATERPA</sequence>
<dbReference type="InterPro" id="IPR001466">
    <property type="entry name" value="Beta-lactam-related"/>
</dbReference>
<comment type="caution">
    <text evidence="4">The sequence shown here is derived from an EMBL/GenBank/DDBJ whole genome shotgun (WGS) entry which is preliminary data.</text>
</comment>
<evidence type="ECO:0000313" key="5">
    <source>
        <dbReference type="Proteomes" id="UP001501747"/>
    </source>
</evidence>
<feature type="transmembrane region" description="Helical" evidence="1">
    <location>
        <begin position="346"/>
        <end position="368"/>
    </location>
</feature>
<feature type="transmembrane region" description="Helical" evidence="1">
    <location>
        <begin position="380"/>
        <end position="400"/>
    </location>
</feature>
<evidence type="ECO:0000256" key="1">
    <source>
        <dbReference type="SAM" id="Phobius"/>
    </source>
</evidence>
<feature type="chain" id="PRO_5045707265" evidence="2">
    <location>
        <begin position="21"/>
        <end position="460"/>
    </location>
</feature>
<protein>
    <submittedName>
        <fullName evidence="4">Serine hydrolase domain-containing protein</fullName>
    </submittedName>
</protein>
<dbReference type="Pfam" id="PF00144">
    <property type="entry name" value="Beta-lactamase"/>
    <property type="match status" value="1"/>
</dbReference>
<gene>
    <name evidence="4" type="ORF">GCM10022247_52670</name>
</gene>
<evidence type="ECO:0000313" key="4">
    <source>
        <dbReference type="EMBL" id="GAA4021918.1"/>
    </source>
</evidence>
<dbReference type="PANTHER" id="PTHR46825">
    <property type="entry name" value="D-ALANYL-D-ALANINE-CARBOXYPEPTIDASE/ENDOPEPTIDASE AMPH"/>
    <property type="match status" value="1"/>
</dbReference>